<dbReference type="InterPro" id="IPR010827">
    <property type="entry name" value="BamA/TamA_POTRA"/>
</dbReference>
<comment type="similarity">
    <text evidence="2">Belongs to the SAM50/omp85 family.</text>
</comment>
<comment type="subcellular location">
    <subcellularLocation>
        <location evidence="1">Mitochondrion outer membrane</location>
        <topology evidence="1">Multi-pass membrane protein</topology>
    </subcellularLocation>
    <subcellularLocation>
        <location evidence="7">Plastid</location>
        <location evidence="7">Chloroplast outer membrane</location>
    </subcellularLocation>
</comment>
<keyword evidence="3" id="KW-1134">Transmembrane beta strand</keyword>
<dbReference type="Pfam" id="PF01103">
    <property type="entry name" value="Omp85"/>
    <property type="match status" value="1"/>
</dbReference>
<keyword evidence="12" id="KW-1185">Reference proteome</keyword>
<dbReference type="Proteomes" id="UP001318860">
    <property type="component" value="Unassembled WGS sequence"/>
</dbReference>
<feature type="domain" description="Bacterial surface antigen (D15)" evidence="9">
    <location>
        <begin position="169"/>
        <end position="482"/>
    </location>
</feature>
<feature type="compositionally biased region" description="Basic and acidic residues" evidence="8">
    <location>
        <begin position="1"/>
        <end position="16"/>
    </location>
</feature>
<reference evidence="11 12" key="1">
    <citation type="journal article" date="2021" name="Comput. Struct. Biotechnol. J.">
        <title>De novo genome assembly of the potent medicinal plant Rehmannia glutinosa using nanopore technology.</title>
        <authorList>
            <person name="Ma L."/>
            <person name="Dong C."/>
            <person name="Song C."/>
            <person name="Wang X."/>
            <person name="Zheng X."/>
            <person name="Niu Y."/>
            <person name="Chen S."/>
            <person name="Feng W."/>
        </authorList>
    </citation>
    <scope>NUCLEOTIDE SEQUENCE [LARGE SCALE GENOMIC DNA]</scope>
    <source>
        <strain evidence="11">DH-2019</strain>
    </source>
</reference>
<keyword evidence="5" id="KW-1002">Plastid outer membrane</keyword>
<evidence type="ECO:0000256" key="4">
    <source>
        <dbReference type="ARBA" id="ARBA00022692"/>
    </source>
</evidence>
<keyword evidence="5" id="KW-0934">Plastid</keyword>
<evidence type="ECO:0000256" key="7">
    <source>
        <dbReference type="ARBA" id="ARBA00024013"/>
    </source>
</evidence>
<evidence type="ECO:0000256" key="5">
    <source>
        <dbReference type="ARBA" id="ARBA00022805"/>
    </source>
</evidence>
<protein>
    <recommendedName>
        <fullName evidence="13">Bacterial surface antigen (D15) domain-containing protein</fullName>
    </recommendedName>
</protein>
<dbReference type="InterPro" id="IPR039910">
    <property type="entry name" value="D15-like"/>
</dbReference>
<evidence type="ECO:0000256" key="2">
    <source>
        <dbReference type="ARBA" id="ARBA00010913"/>
    </source>
</evidence>
<evidence type="ECO:0000313" key="12">
    <source>
        <dbReference type="Proteomes" id="UP001318860"/>
    </source>
</evidence>
<dbReference type="Gene3D" id="2.40.160.50">
    <property type="entry name" value="membrane protein fhac: a member of the omp85/tpsb transporter family"/>
    <property type="match status" value="1"/>
</dbReference>
<organism evidence="11 12">
    <name type="scientific">Rehmannia glutinosa</name>
    <name type="common">Chinese foxglove</name>
    <dbReference type="NCBI Taxonomy" id="99300"/>
    <lineage>
        <taxon>Eukaryota</taxon>
        <taxon>Viridiplantae</taxon>
        <taxon>Streptophyta</taxon>
        <taxon>Embryophyta</taxon>
        <taxon>Tracheophyta</taxon>
        <taxon>Spermatophyta</taxon>
        <taxon>Magnoliopsida</taxon>
        <taxon>eudicotyledons</taxon>
        <taxon>Gunneridae</taxon>
        <taxon>Pentapetalae</taxon>
        <taxon>asterids</taxon>
        <taxon>lamiids</taxon>
        <taxon>Lamiales</taxon>
        <taxon>Orobanchaceae</taxon>
        <taxon>Rehmannieae</taxon>
        <taxon>Rehmannia</taxon>
    </lineage>
</organism>
<feature type="region of interest" description="Disordered" evidence="8">
    <location>
        <begin position="1"/>
        <end position="40"/>
    </location>
</feature>
<dbReference type="PANTHER" id="PTHR12815:SF18">
    <property type="entry name" value="SORTING AND ASSEMBLY MACHINERY COMPONENT 50 HOMOLOG"/>
    <property type="match status" value="1"/>
</dbReference>
<dbReference type="InterPro" id="IPR000184">
    <property type="entry name" value="Bac_surfAg_D15"/>
</dbReference>
<evidence type="ECO:0008006" key="13">
    <source>
        <dbReference type="Google" id="ProtNLM"/>
    </source>
</evidence>
<dbReference type="Gene3D" id="3.10.20.310">
    <property type="entry name" value="membrane protein fhac"/>
    <property type="match status" value="1"/>
</dbReference>
<proteinExistence type="inferred from homology"/>
<evidence type="ECO:0000256" key="6">
    <source>
        <dbReference type="ARBA" id="ARBA00023136"/>
    </source>
</evidence>
<keyword evidence="4" id="KW-0812">Transmembrane</keyword>
<feature type="domain" description="POTRA" evidence="10">
    <location>
        <begin position="61"/>
        <end position="139"/>
    </location>
</feature>
<accession>A0ABR0WEM4</accession>
<evidence type="ECO:0000259" key="10">
    <source>
        <dbReference type="Pfam" id="PF07244"/>
    </source>
</evidence>
<comment type="caution">
    <text evidence="11">The sequence shown here is derived from an EMBL/GenBank/DDBJ whole genome shotgun (WGS) entry which is preliminary data.</text>
</comment>
<dbReference type="PANTHER" id="PTHR12815">
    <property type="entry name" value="SORTING AND ASSEMBLY MACHINERY SAMM50 PROTEIN FAMILY MEMBER"/>
    <property type="match status" value="1"/>
</dbReference>
<evidence type="ECO:0000313" key="11">
    <source>
        <dbReference type="EMBL" id="KAK6145539.1"/>
    </source>
</evidence>
<gene>
    <name evidence="11" type="ORF">DH2020_022359</name>
</gene>
<evidence type="ECO:0000256" key="8">
    <source>
        <dbReference type="SAM" id="MobiDB-lite"/>
    </source>
</evidence>
<feature type="compositionally biased region" description="Acidic residues" evidence="8">
    <location>
        <begin position="17"/>
        <end position="32"/>
    </location>
</feature>
<name>A0ABR0WEM4_REHGL</name>
<evidence type="ECO:0000256" key="1">
    <source>
        <dbReference type="ARBA" id="ARBA00004374"/>
    </source>
</evidence>
<keyword evidence="6" id="KW-0472">Membrane</keyword>
<sequence length="533" mass="59241">MEASDHEFTHQENFHGDDDDDDEQEEEGEDSEFMSPEARIRTKRAKMESLIRRLSTERVPVRVHDIVIKGNTKTKRSLIESEVEPIFRDATTFQQLIRAASVANAQLERLDVFDSVNITLDAGPPELPGTANVVVEVSEAKNPLAGDLGIYTKPEARSWSLEGSLKLKNLFGYGDLWDGSVACGWDQTSEISTGMPLPKFKALATPLSARISLLSQDWLNFSSYKEQVLGLSLGLLSTRNHDISYNLSWRTSTDPSQMSSDTVRRQLGHSLFSALKYAFKVDRRDSPMRPTRGHAFVSTTQLGGLFPDMRSLRLIRQELDLRYAIPLGFYRAALNFGISGGVIFPWGSAYSNTPSYLPERFFMGGNSSPVFSLRGPTSVLGFKARGMGPAGPRRFVGDNSNDGNSDNSGMDHIGGDLALTAFADLSLDLPLRVLREAGVHGHVFVCTGSLNTLTENAYREFSFQKFQDSFRSSAGFGVIVPTKLFRMEPLKLRFLSVPRVSIEADDRDQLVACHKKLESFVRKCGLNRKRSCS</sequence>
<evidence type="ECO:0000256" key="3">
    <source>
        <dbReference type="ARBA" id="ARBA00022452"/>
    </source>
</evidence>
<dbReference type="EMBL" id="JABTTQ020000012">
    <property type="protein sequence ID" value="KAK6145539.1"/>
    <property type="molecule type" value="Genomic_DNA"/>
</dbReference>
<evidence type="ECO:0000259" key="9">
    <source>
        <dbReference type="Pfam" id="PF01103"/>
    </source>
</evidence>
<dbReference type="Pfam" id="PF07244">
    <property type="entry name" value="POTRA"/>
    <property type="match status" value="1"/>
</dbReference>